<dbReference type="EMBL" id="CAJHJT010000012">
    <property type="protein sequence ID" value="CAD7000093.1"/>
    <property type="molecule type" value="Genomic_DNA"/>
</dbReference>
<organism evidence="1 2">
    <name type="scientific">Ceratitis capitata</name>
    <name type="common">Mediterranean fruit fly</name>
    <name type="synonym">Tephritis capitata</name>
    <dbReference type="NCBI Taxonomy" id="7213"/>
    <lineage>
        <taxon>Eukaryota</taxon>
        <taxon>Metazoa</taxon>
        <taxon>Ecdysozoa</taxon>
        <taxon>Arthropoda</taxon>
        <taxon>Hexapoda</taxon>
        <taxon>Insecta</taxon>
        <taxon>Pterygota</taxon>
        <taxon>Neoptera</taxon>
        <taxon>Endopterygota</taxon>
        <taxon>Diptera</taxon>
        <taxon>Brachycera</taxon>
        <taxon>Muscomorpha</taxon>
        <taxon>Tephritoidea</taxon>
        <taxon>Tephritidae</taxon>
        <taxon>Ceratitis</taxon>
        <taxon>Ceratitis</taxon>
    </lineage>
</organism>
<proteinExistence type="predicted"/>
<comment type="caution">
    <text evidence="1">The sequence shown here is derived from an EMBL/GenBank/DDBJ whole genome shotgun (WGS) entry which is preliminary data.</text>
</comment>
<gene>
    <name evidence="1" type="ORF">CCAP1982_LOCUS8591</name>
</gene>
<evidence type="ECO:0000313" key="2">
    <source>
        <dbReference type="Proteomes" id="UP000606786"/>
    </source>
</evidence>
<dbReference type="Proteomes" id="UP000606786">
    <property type="component" value="Unassembled WGS sequence"/>
</dbReference>
<reference evidence="1" key="1">
    <citation type="submission" date="2020-11" db="EMBL/GenBank/DDBJ databases">
        <authorList>
            <person name="Whitehead M."/>
        </authorList>
    </citation>
    <scope>NUCLEOTIDE SEQUENCE</scope>
    <source>
        <strain evidence="1">EGII</strain>
    </source>
</reference>
<keyword evidence="2" id="KW-1185">Reference proteome</keyword>
<dbReference type="AlphaFoldDB" id="A0A811USZ2"/>
<accession>A0A811USZ2</accession>
<sequence>MAEGKLRARKPVPRLSGIYEVSKPNMRSLVPNQQVDDGYRYCLMLNPTEPPVFRNRSRGLLSLYRVRIKSSFDNYYSNDSPWSDENPGRLV</sequence>
<name>A0A811USZ2_CERCA</name>
<protein>
    <submittedName>
        <fullName evidence="1">(Mediterranean fruit fly) hypothetical protein</fullName>
    </submittedName>
</protein>
<evidence type="ECO:0000313" key="1">
    <source>
        <dbReference type="EMBL" id="CAD7000093.1"/>
    </source>
</evidence>